<keyword evidence="1" id="KW-0418">Kinase</keyword>
<organism evidence="1 2">
    <name type="scientific">Holotrichia oblita</name>
    <name type="common">Chafer beetle</name>
    <dbReference type="NCBI Taxonomy" id="644536"/>
    <lineage>
        <taxon>Eukaryota</taxon>
        <taxon>Metazoa</taxon>
        <taxon>Ecdysozoa</taxon>
        <taxon>Arthropoda</taxon>
        <taxon>Hexapoda</taxon>
        <taxon>Insecta</taxon>
        <taxon>Pterygota</taxon>
        <taxon>Neoptera</taxon>
        <taxon>Endopterygota</taxon>
        <taxon>Coleoptera</taxon>
        <taxon>Polyphaga</taxon>
        <taxon>Scarabaeiformia</taxon>
        <taxon>Scarabaeidae</taxon>
        <taxon>Melolonthinae</taxon>
        <taxon>Holotrichia</taxon>
    </lineage>
</organism>
<keyword evidence="1" id="KW-0675">Receptor</keyword>
<protein>
    <submittedName>
        <fullName evidence="1">Tyrosine-protein kinase receptor</fullName>
    </submittedName>
</protein>
<dbReference type="Proteomes" id="UP001056778">
    <property type="component" value="Chromosome 5"/>
</dbReference>
<gene>
    <name evidence="1" type="ORF">MML48_5g00007121</name>
</gene>
<accession>A0ACB9T2S8</accession>
<dbReference type="EMBL" id="CM043019">
    <property type="protein sequence ID" value="KAI4461065.1"/>
    <property type="molecule type" value="Genomic_DNA"/>
</dbReference>
<reference evidence="1" key="1">
    <citation type="submission" date="2022-04" db="EMBL/GenBank/DDBJ databases">
        <title>Chromosome-scale genome assembly of Holotrichia oblita Faldermann.</title>
        <authorList>
            <person name="Rongchong L."/>
        </authorList>
    </citation>
    <scope>NUCLEOTIDE SEQUENCE</scope>
    <source>
        <strain evidence="1">81SQS9</strain>
    </source>
</reference>
<comment type="caution">
    <text evidence="1">The sequence shown here is derived from an EMBL/GenBank/DDBJ whole genome shotgun (WGS) entry which is preliminary data.</text>
</comment>
<keyword evidence="2" id="KW-1185">Reference proteome</keyword>
<name>A0ACB9T2S8_HOLOL</name>
<proteinExistence type="predicted"/>
<sequence>MRECERVCGLATGGFPNVKRRSSSSKENRCVWINSKQSNLGYSTCTPDLLTCPDKICDSLEKEYEFICPQDCSVQMAPLTSKNILTGRGIGSGYGVCTCDVKNNCACNYKYNYYQKPKTSTQSPNITAVLGKNLTTVAPMLAGRHTGNEIATCGTTCMLGIVAGIIFLLGAVGVVVICWRLDRVQKAVRGKFTEDAQDLSAPLSDYVDRAVLPDTLHLNFDMIMLNNHESKLAADPKWEFPRNQLIIEQTLGEGEFGRVLRARAKDIAGQSGYTTVAVKTLKEDAREGELNDLLSEYELLKEVSHPNVIRLLGASTTPGGPVYLIIEFAQYGSLRSYLRRSRQIKTECRPQFTAPSEDCDPHQNYDHPTASQVTPKDILSFAWQISNGMSYLSDVKLVHRDLAARNVLLASGKICKISDFGLTRDIYEDDAYFKRSKGRVPVKWMAPESLSDHIYTSKSDVWSFGILIWELVTLGASPYPGVPVQNLFHLLRQGYRMERPENCSPVLYKVMRSCWHIDPTERPEFSDLASKFEKMLGDSVEYLDLSTNVIHNRSYFCMNFDEDNDIVTTTNNNKESSINYLEKLQPYVKCGDSDKVLEPVLDNTLKVGNATVVVTTQGYESPIKFENKSNRPKTPTNESPQYYTDMAQRNKSKNVQ</sequence>
<keyword evidence="1" id="KW-0808">Transferase</keyword>
<evidence type="ECO:0000313" key="1">
    <source>
        <dbReference type="EMBL" id="KAI4461065.1"/>
    </source>
</evidence>
<evidence type="ECO:0000313" key="2">
    <source>
        <dbReference type="Proteomes" id="UP001056778"/>
    </source>
</evidence>